<dbReference type="GO" id="GO:0031492">
    <property type="term" value="F:nucleosomal DNA binding"/>
    <property type="evidence" value="ECO:0007669"/>
    <property type="project" value="TreeGrafter"/>
</dbReference>
<feature type="region of interest" description="Disordered" evidence="4">
    <location>
        <begin position="769"/>
        <end position="911"/>
    </location>
</feature>
<evidence type="ECO:0000313" key="6">
    <source>
        <dbReference type="EMBL" id="THG19769.1"/>
    </source>
</evidence>
<evidence type="ECO:0000256" key="3">
    <source>
        <dbReference type="ARBA" id="ARBA00023242"/>
    </source>
</evidence>
<dbReference type="GO" id="GO:0030261">
    <property type="term" value="P:chromosome condensation"/>
    <property type="evidence" value="ECO:0007669"/>
    <property type="project" value="TreeGrafter"/>
</dbReference>
<feature type="region of interest" description="Disordered" evidence="4">
    <location>
        <begin position="486"/>
        <end position="506"/>
    </location>
</feature>
<reference evidence="6 7" key="1">
    <citation type="journal article" date="2018" name="Proc. Natl. Acad. Sci. U.S.A.">
        <title>Draft genome sequence of Camellia sinensis var. sinensis provides insights into the evolution of the tea genome and tea quality.</title>
        <authorList>
            <person name="Wei C."/>
            <person name="Yang H."/>
            <person name="Wang S."/>
            <person name="Zhao J."/>
            <person name="Liu C."/>
            <person name="Gao L."/>
            <person name="Xia E."/>
            <person name="Lu Y."/>
            <person name="Tai Y."/>
            <person name="She G."/>
            <person name="Sun J."/>
            <person name="Cao H."/>
            <person name="Tong W."/>
            <person name="Gao Q."/>
            <person name="Li Y."/>
            <person name="Deng W."/>
            <person name="Jiang X."/>
            <person name="Wang W."/>
            <person name="Chen Q."/>
            <person name="Zhang S."/>
            <person name="Li H."/>
            <person name="Wu J."/>
            <person name="Wang P."/>
            <person name="Li P."/>
            <person name="Shi C."/>
            <person name="Zheng F."/>
            <person name="Jian J."/>
            <person name="Huang B."/>
            <person name="Shan D."/>
            <person name="Shi M."/>
            <person name="Fang C."/>
            <person name="Yue Y."/>
            <person name="Li F."/>
            <person name="Li D."/>
            <person name="Wei S."/>
            <person name="Han B."/>
            <person name="Jiang C."/>
            <person name="Yin Y."/>
            <person name="Xia T."/>
            <person name="Zhang Z."/>
            <person name="Bennetzen J.L."/>
            <person name="Zhao S."/>
            <person name="Wan X."/>
        </authorList>
    </citation>
    <scope>NUCLEOTIDE SEQUENCE [LARGE SCALE GENOMIC DNA]</scope>
    <source>
        <strain evidence="7">cv. Shuchazao</strain>
        <tissue evidence="6">Leaf</tissue>
    </source>
</reference>
<evidence type="ECO:0000256" key="2">
    <source>
        <dbReference type="ARBA" id="ARBA00023125"/>
    </source>
</evidence>
<dbReference type="SMART" id="SM00526">
    <property type="entry name" value="H15"/>
    <property type="match status" value="1"/>
</dbReference>
<dbReference type="GO" id="GO:0045910">
    <property type="term" value="P:negative regulation of DNA recombination"/>
    <property type="evidence" value="ECO:0007669"/>
    <property type="project" value="TreeGrafter"/>
</dbReference>
<feature type="domain" description="H15" evidence="5">
    <location>
        <begin position="43"/>
        <end position="113"/>
    </location>
</feature>
<dbReference type="GO" id="GO:0003690">
    <property type="term" value="F:double-stranded DNA binding"/>
    <property type="evidence" value="ECO:0007669"/>
    <property type="project" value="TreeGrafter"/>
</dbReference>
<dbReference type="InterPro" id="IPR036390">
    <property type="entry name" value="WH_DNA-bd_sf"/>
</dbReference>
<dbReference type="PANTHER" id="PTHR11467">
    <property type="entry name" value="HISTONE H1"/>
    <property type="match status" value="1"/>
</dbReference>
<protein>
    <recommendedName>
        <fullName evidence="5">H15 domain-containing protein</fullName>
    </recommendedName>
</protein>
<dbReference type="AlphaFoldDB" id="A0A4S4ESG8"/>
<feature type="region of interest" description="Disordered" evidence="4">
    <location>
        <begin position="375"/>
        <end position="462"/>
    </location>
</feature>
<comment type="caution">
    <text evidence="6">The sequence shown here is derived from an EMBL/GenBank/DDBJ whole genome shotgun (WGS) entry which is preliminary data.</text>
</comment>
<feature type="compositionally biased region" description="Basic and acidic residues" evidence="4">
    <location>
        <begin position="488"/>
        <end position="503"/>
    </location>
</feature>
<proteinExistence type="predicted"/>
<accession>A0A4S4ESG8</accession>
<feature type="compositionally biased region" description="Basic residues" evidence="4">
    <location>
        <begin position="400"/>
        <end position="411"/>
    </location>
</feature>
<keyword evidence="7" id="KW-1185">Reference proteome</keyword>
<comment type="subcellular location">
    <subcellularLocation>
        <location evidence="1">Nucleus</location>
    </subcellularLocation>
</comment>
<dbReference type="GO" id="GO:0000786">
    <property type="term" value="C:nucleosome"/>
    <property type="evidence" value="ECO:0007669"/>
    <property type="project" value="InterPro"/>
</dbReference>
<dbReference type="EMBL" id="SDRB02002288">
    <property type="protein sequence ID" value="THG19769.1"/>
    <property type="molecule type" value="Genomic_DNA"/>
</dbReference>
<gene>
    <name evidence="6" type="ORF">TEA_008323</name>
</gene>
<keyword evidence="3" id="KW-0539">Nucleus</keyword>
<keyword evidence="2" id="KW-0238">DNA-binding</keyword>
<feature type="compositionally biased region" description="Polar residues" evidence="4">
    <location>
        <begin position="844"/>
        <end position="856"/>
    </location>
</feature>
<dbReference type="InterPro" id="IPR005818">
    <property type="entry name" value="Histone_H1/H5_H15"/>
</dbReference>
<organism evidence="6 7">
    <name type="scientific">Camellia sinensis var. sinensis</name>
    <name type="common">China tea</name>
    <dbReference type="NCBI Taxonomy" id="542762"/>
    <lineage>
        <taxon>Eukaryota</taxon>
        <taxon>Viridiplantae</taxon>
        <taxon>Streptophyta</taxon>
        <taxon>Embryophyta</taxon>
        <taxon>Tracheophyta</taxon>
        <taxon>Spermatophyta</taxon>
        <taxon>Magnoliopsida</taxon>
        <taxon>eudicotyledons</taxon>
        <taxon>Gunneridae</taxon>
        <taxon>Pentapetalae</taxon>
        <taxon>asterids</taxon>
        <taxon>Ericales</taxon>
        <taxon>Theaceae</taxon>
        <taxon>Camellia</taxon>
    </lineage>
</organism>
<feature type="region of interest" description="Disordered" evidence="4">
    <location>
        <begin position="140"/>
        <end position="168"/>
    </location>
</feature>
<dbReference type="Proteomes" id="UP000306102">
    <property type="component" value="Unassembled WGS sequence"/>
</dbReference>
<dbReference type="PROSITE" id="PS51504">
    <property type="entry name" value="H15"/>
    <property type="match status" value="1"/>
</dbReference>
<feature type="region of interest" description="Disordered" evidence="4">
    <location>
        <begin position="628"/>
        <end position="653"/>
    </location>
</feature>
<dbReference type="SUPFAM" id="SSF46785">
    <property type="entry name" value="Winged helix' DNA-binding domain"/>
    <property type="match status" value="1"/>
</dbReference>
<dbReference type="PANTHER" id="PTHR11467:SF109">
    <property type="entry name" value="H15 DOMAIN-CONTAINING PROTEIN"/>
    <property type="match status" value="1"/>
</dbReference>
<evidence type="ECO:0000259" key="5">
    <source>
        <dbReference type="PROSITE" id="PS51504"/>
    </source>
</evidence>
<evidence type="ECO:0000256" key="4">
    <source>
        <dbReference type="SAM" id="MobiDB-lite"/>
    </source>
</evidence>
<feature type="compositionally biased region" description="Polar residues" evidence="4">
    <location>
        <begin position="643"/>
        <end position="653"/>
    </location>
</feature>
<feature type="region of interest" description="Disordered" evidence="4">
    <location>
        <begin position="671"/>
        <end position="755"/>
    </location>
</feature>
<feature type="compositionally biased region" description="Basic residues" evidence="4">
    <location>
        <begin position="140"/>
        <end position="152"/>
    </location>
</feature>
<sequence>MENFRALAVQLASSDPDRPLTESRKALIEKRLRDFFPDFHTPNHPTYASMIYRAIMELKEPEGSTEESISEFIRKRYDDLPWAHFTLLKHHLQKLCESGEIVVTSNECYLVADGITSLNSGPYSSCKREIMQQMRKRQEKKLRGRARRRRKVQIKENNQPAGEQMEGQDQVEEQHNQLIEEQNVTEEPRSDLIEELNVLCAREQEQQSVLIEEQNQLEGQVMDSEHLEQNQPKSPSLERPPGFNLVKVKELSGLQEQQLPEGSPLSSCQQKNPKLCSNWFAYECTAASDPQLVEQEQQSKLCNSGRPLELCAQEKTCKPLPMTSTSLALPLNSEPPEQCKLDLPNSGRILDVQMTTKGGVGEFSPTLQQILEEQRQLRHQNQRQSEHKQLTTEAMMQQRQGKKRGQKKQSKSRPEAIITQDVPMNSSRQLEFPNTGRSSGPETLTASLDLPDWSEKQPDCSVPEKPMVLDLVTMEQSSQTELFQRVKQHGERKMTRSESETARTQDLPMNSEQLAELPNSVQCQRLEIRTVETISRAEKQQAVTAALDVPKYPEQQPDASVPGRPIELNLATMDQSSQTERMRRQLQRWCQSTSKSKPPTTSITELLPSEFQYQEPELQIEESPPEIKHTQVEESTQTTEQQANLSGGQKQIKSQPKIITDFNMPIAPQKLEQKQPPELPNAERAQKLKCKQKQEKPQHRQLRPRPPKPEQATAKLPNMGTLQELKQKPSEELIQRGQKKPKPSGLQMLSEQKTRTDSLDSLLALLWKPEQQPVFPSPKRAKKQQDKQAQENPQHMKLRTRCPKSEATTDTTTAQSEPVQDQHEEQQQLDCQDGGRPLERKSDMTSTVVESSPSDHQNQHEHQQPAPRGRGRPRKYIPDDTTMQNVFPSEKKLQQAKRQGQGRPRKLNKGK</sequence>
<feature type="compositionally biased region" description="Low complexity" evidence="4">
    <location>
        <begin position="633"/>
        <end position="642"/>
    </location>
</feature>
<dbReference type="Pfam" id="PF00538">
    <property type="entry name" value="Linker_histone"/>
    <property type="match status" value="1"/>
</dbReference>
<name>A0A4S4ESG8_CAMSN</name>
<dbReference type="STRING" id="542762.A0A4S4ESG8"/>
<feature type="compositionally biased region" description="Basic and acidic residues" evidence="4">
    <location>
        <begin position="725"/>
        <end position="734"/>
    </location>
</feature>
<evidence type="ECO:0000256" key="1">
    <source>
        <dbReference type="ARBA" id="ARBA00004123"/>
    </source>
</evidence>
<dbReference type="GO" id="GO:0006334">
    <property type="term" value="P:nucleosome assembly"/>
    <property type="evidence" value="ECO:0007669"/>
    <property type="project" value="InterPro"/>
</dbReference>
<dbReference type="InterPro" id="IPR036388">
    <property type="entry name" value="WH-like_DNA-bd_sf"/>
</dbReference>
<dbReference type="GO" id="GO:0005730">
    <property type="term" value="C:nucleolus"/>
    <property type="evidence" value="ECO:0007669"/>
    <property type="project" value="TreeGrafter"/>
</dbReference>
<dbReference type="Gene3D" id="1.10.10.10">
    <property type="entry name" value="Winged helix-like DNA-binding domain superfamily/Winged helix DNA-binding domain"/>
    <property type="match status" value="1"/>
</dbReference>
<feature type="compositionally biased region" description="Polar residues" evidence="4">
    <location>
        <begin position="806"/>
        <end position="819"/>
    </location>
</feature>
<feature type="compositionally biased region" description="Polar residues" evidence="4">
    <location>
        <begin position="435"/>
        <end position="446"/>
    </location>
</feature>
<evidence type="ECO:0000313" key="7">
    <source>
        <dbReference type="Proteomes" id="UP000306102"/>
    </source>
</evidence>